<reference evidence="4 5" key="1">
    <citation type="submission" date="2018-03" db="EMBL/GenBank/DDBJ databases">
        <authorList>
            <person name="Fogelqvist J."/>
        </authorList>
    </citation>
    <scope>NUCLEOTIDE SEQUENCE [LARGE SCALE GENOMIC DNA]</scope>
</reference>
<keyword evidence="2" id="KW-0472">Membrane</keyword>
<evidence type="ECO:0000259" key="3">
    <source>
        <dbReference type="Pfam" id="PF04982"/>
    </source>
</evidence>
<dbReference type="Proteomes" id="UP000290189">
    <property type="component" value="Unassembled WGS sequence"/>
</dbReference>
<keyword evidence="2" id="KW-1133">Transmembrane helix</keyword>
<evidence type="ECO:0000256" key="2">
    <source>
        <dbReference type="SAM" id="Phobius"/>
    </source>
</evidence>
<feature type="region of interest" description="Disordered" evidence="1">
    <location>
        <begin position="1"/>
        <end position="48"/>
    </location>
</feature>
<dbReference type="PANTHER" id="PTHR33741">
    <property type="entry name" value="TRANSMEMBRANE PROTEIN DDB_G0269096-RELATED"/>
    <property type="match status" value="1"/>
</dbReference>
<keyword evidence="2" id="KW-0812">Transmembrane</keyword>
<keyword evidence="4" id="KW-0496">Mitochondrion</keyword>
<feature type="transmembrane region" description="Helical" evidence="2">
    <location>
        <begin position="79"/>
        <end position="97"/>
    </location>
</feature>
<dbReference type="InterPro" id="IPR007065">
    <property type="entry name" value="HPP"/>
</dbReference>
<name>A0A3P3YNY4_PLABS</name>
<organism evidence="4 5">
    <name type="scientific">Plasmodiophora brassicae</name>
    <name type="common">Clubroot disease agent</name>
    <dbReference type="NCBI Taxonomy" id="37360"/>
    <lineage>
        <taxon>Eukaryota</taxon>
        <taxon>Sar</taxon>
        <taxon>Rhizaria</taxon>
        <taxon>Endomyxa</taxon>
        <taxon>Phytomyxea</taxon>
        <taxon>Plasmodiophorida</taxon>
        <taxon>Plasmodiophoridae</taxon>
        <taxon>Plasmodiophora</taxon>
    </lineage>
</organism>
<dbReference type="EMBL" id="OVEO01000019">
    <property type="protein sequence ID" value="SPR01936.1"/>
    <property type="molecule type" value="Genomic_DNA"/>
</dbReference>
<dbReference type="InterPro" id="IPR058581">
    <property type="entry name" value="TM_HPP"/>
</dbReference>
<dbReference type="PANTHER" id="PTHR33741:SF5">
    <property type="entry name" value="TRANSMEMBRANE PROTEIN DDB_G0269096-RELATED"/>
    <property type="match status" value="1"/>
</dbReference>
<evidence type="ECO:0000313" key="5">
    <source>
        <dbReference type="Proteomes" id="UP000290189"/>
    </source>
</evidence>
<feature type="transmembrane region" description="Helical" evidence="2">
    <location>
        <begin position="131"/>
        <end position="150"/>
    </location>
</feature>
<feature type="domain" description="HPP transmembrane region" evidence="3">
    <location>
        <begin position="74"/>
        <end position="233"/>
    </location>
</feature>
<accession>A0A3P3YNY4</accession>
<gene>
    <name evidence="4" type="ORF">PLBR_LOCUS9151</name>
</gene>
<feature type="transmembrane region" description="Helical" evidence="2">
    <location>
        <begin position="157"/>
        <end position="176"/>
    </location>
</feature>
<dbReference type="AlphaFoldDB" id="A0A3P3YNY4"/>
<evidence type="ECO:0000313" key="4">
    <source>
        <dbReference type="EMBL" id="SPR01936.1"/>
    </source>
</evidence>
<evidence type="ECO:0000256" key="1">
    <source>
        <dbReference type="SAM" id="MobiDB-lite"/>
    </source>
</evidence>
<feature type="transmembrane region" description="Helical" evidence="2">
    <location>
        <begin position="109"/>
        <end position="125"/>
    </location>
</feature>
<proteinExistence type="predicted"/>
<protein>
    <recommendedName>
        <fullName evidence="3">HPP transmembrane region domain-containing protein</fullName>
    </recommendedName>
</protein>
<feature type="compositionally biased region" description="Basic and acidic residues" evidence="1">
    <location>
        <begin position="12"/>
        <end position="26"/>
    </location>
</feature>
<dbReference type="Pfam" id="PF04982">
    <property type="entry name" value="TM_HPP"/>
    <property type="match status" value="1"/>
</dbReference>
<feature type="transmembrane region" description="Helical" evidence="2">
    <location>
        <begin position="202"/>
        <end position="223"/>
    </location>
</feature>
<geneLocation type="mitochondrion" evidence="4"/>
<sequence length="252" mass="26590">MDGRDISVQGACDDRSRAPCRHDRGSRAGRTMAVESDPASLEAHADPPPTAPAGFVSGYLRKLAGAHRDSPAPAPWQHTAYSTAIAIVSLVVVFNINRESLDNLQDVELLLGSFGASSVLVYHAIESPMAQPMNVVAGHALSAVVGVAIAMVVPESMLWLAGPVSVGLAIAVMALTNTTHPPGGATALTAVIGSDHLRSLGFYYVLQPVLTGAVAMVICAVLLNNLHPQRQYPLYWVNQVRRQRTDGSQGKA</sequence>